<accession>A0A2T1DFL4</accession>
<dbReference type="InterPro" id="IPR054181">
    <property type="entry name" value="DUF6888"/>
</dbReference>
<sequence length="62" mass="7259">MPTNAQLRSLYRISYRLTYIMFQPIHLVCIDRRTQNLFVLSGHHEGIEFEVTPDGQVVNEPN</sequence>
<comment type="caution">
    <text evidence="2">The sequence shown here is derived from an EMBL/GenBank/DDBJ whole genome shotgun (WGS) entry which is preliminary data.</text>
</comment>
<dbReference type="AlphaFoldDB" id="A0A2T1DFL4"/>
<name>A0A2T1DFL4_9CYAN</name>
<gene>
    <name evidence="2" type="ORF">C7B65_11820</name>
</gene>
<dbReference type="Proteomes" id="UP000238634">
    <property type="component" value="Unassembled WGS sequence"/>
</dbReference>
<keyword evidence="3" id="KW-1185">Reference proteome</keyword>
<proteinExistence type="predicted"/>
<evidence type="ECO:0000313" key="2">
    <source>
        <dbReference type="EMBL" id="PSB19255.1"/>
    </source>
</evidence>
<evidence type="ECO:0000259" key="1">
    <source>
        <dbReference type="Pfam" id="PF21828"/>
    </source>
</evidence>
<organism evidence="2 3">
    <name type="scientific">Phormidesmis priestleyi ULC007</name>
    <dbReference type="NCBI Taxonomy" id="1920490"/>
    <lineage>
        <taxon>Bacteria</taxon>
        <taxon>Bacillati</taxon>
        <taxon>Cyanobacteriota</taxon>
        <taxon>Cyanophyceae</taxon>
        <taxon>Leptolyngbyales</taxon>
        <taxon>Leptolyngbyaceae</taxon>
        <taxon>Phormidesmis</taxon>
    </lineage>
</organism>
<evidence type="ECO:0000313" key="3">
    <source>
        <dbReference type="Proteomes" id="UP000238634"/>
    </source>
</evidence>
<feature type="domain" description="DUF6888" evidence="1">
    <location>
        <begin position="1"/>
        <end position="57"/>
    </location>
</feature>
<dbReference type="RefSeq" id="WP_073071304.1">
    <property type="nucleotide sequence ID" value="NZ_MPPI01000011.1"/>
</dbReference>
<dbReference type="EMBL" id="PVWG01000011">
    <property type="protein sequence ID" value="PSB19255.1"/>
    <property type="molecule type" value="Genomic_DNA"/>
</dbReference>
<reference evidence="2 3" key="1">
    <citation type="submission" date="2018-02" db="EMBL/GenBank/DDBJ databases">
        <authorList>
            <person name="Cohen D.B."/>
            <person name="Kent A.D."/>
        </authorList>
    </citation>
    <scope>NUCLEOTIDE SEQUENCE [LARGE SCALE GENOMIC DNA]</scope>
    <source>
        <strain evidence="2 3">ULC007</strain>
    </source>
</reference>
<dbReference type="Pfam" id="PF21828">
    <property type="entry name" value="DUF6888"/>
    <property type="match status" value="1"/>
</dbReference>
<dbReference type="STRING" id="1920490.GCA_001895925_04467"/>
<dbReference type="OrthoDB" id="427187at2"/>
<reference evidence="2 3" key="2">
    <citation type="submission" date="2018-03" db="EMBL/GenBank/DDBJ databases">
        <title>The ancient ancestry and fast evolution of plastids.</title>
        <authorList>
            <person name="Moore K.R."/>
            <person name="Magnabosco C."/>
            <person name="Momper L."/>
            <person name="Gold D.A."/>
            <person name="Bosak T."/>
            <person name="Fournier G.P."/>
        </authorList>
    </citation>
    <scope>NUCLEOTIDE SEQUENCE [LARGE SCALE GENOMIC DNA]</scope>
    <source>
        <strain evidence="2 3">ULC007</strain>
    </source>
</reference>
<protein>
    <recommendedName>
        <fullName evidence="1">DUF6888 domain-containing protein</fullName>
    </recommendedName>
</protein>